<dbReference type="InterPro" id="IPR036352">
    <property type="entry name" value="Semap_dom_sf"/>
</dbReference>
<dbReference type="InterPro" id="IPR001627">
    <property type="entry name" value="Semap_dom"/>
</dbReference>
<evidence type="ECO:0000256" key="6">
    <source>
        <dbReference type="ARBA" id="ARBA00022902"/>
    </source>
</evidence>
<dbReference type="GO" id="GO:0030335">
    <property type="term" value="P:positive regulation of cell migration"/>
    <property type="evidence" value="ECO:0007669"/>
    <property type="project" value="TreeGrafter"/>
</dbReference>
<dbReference type="Gene3D" id="3.30.1680.10">
    <property type="entry name" value="ligand-binding face of the semaphorins, domain 2"/>
    <property type="match status" value="1"/>
</dbReference>
<dbReference type="GO" id="GO:0030215">
    <property type="term" value="F:semaphorin receptor binding"/>
    <property type="evidence" value="ECO:0007669"/>
    <property type="project" value="InterPro"/>
</dbReference>
<dbReference type="InterPro" id="IPR015943">
    <property type="entry name" value="WD40/YVTN_repeat-like_dom_sf"/>
</dbReference>
<feature type="region of interest" description="Disordered" evidence="14">
    <location>
        <begin position="1"/>
        <end position="25"/>
    </location>
</feature>
<keyword evidence="10" id="KW-0325">Glycoprotein</keyword>
<keyword evidence="3" id="KW-0217">Developmental protein</keyword>
<proteinExistence type="inferred from homology"/>
<protein>
    <recommendedName>
        <fullName evidence="11">Semaphorin-1A</fullName>
    </recommendedName>
    <alternativeName>
        <fullName evidence="12">Semaphorin-I</fullName>
    </alternativeName>
</protein>
<gene>
    <name evidence="17" type="ORF">DGUA_6G013111</name>
</gene>
<dbReference type="SMART" id="SM00423">
    <property type="entry name" value="PSI"/>
    <property type="match status" value="1"/>
</dbReference>
<dbReference type="AlphaFoldDB" id="A0A3B0JMD1"/>
<dbReference type="PANTHER" id="PTHR11036">
    <property type="entry name" value="SEMAPHORIN"/>
    <property type="match status" value="1"/>
</dbReference>
<dbReference type="PANTHER" id="PTHR11036:SF127">
    <property type="entry name" value="SEMAPHORIN-1A"/>
    <property type="match status" value="1"/>
</dbReference>
<keyword evidence="4 15" id="KW-0812">Transmembrane</keyword>
<reference evidence="18" key="1">
    <citation type="submission" date="2018-01" db="EMBL/GenBank/DDBJ databases">
        <authorList>
            <person name="Alioto T."/>
            <person name="Alioto T."/>
        </authorList>
    </citation>
    <scope>NUCLEOTIDE SEQUENCE [LARGE SCALE GENOMIC DNA]</scope>
</reference>
<dbReference type="Gene3D" id="2.130.10.10">
    <property type="entry name" value="YVTN repeat-like/Quinoprotein amine dehydrogenase"/>
    <property type="match status" value="1"/>
</dbReference>
<evidence type="ECO:0000256" key="3">
    <source>
        <dbReference type="ARBA" id="ARBA00022473"/>
    </source>
</evidence>
<evidence type="ECO:0000259" key="16">
    <source>
        <dbReference type="PROSITE" id="PS51004"/>
    </source>
</evidence>
<keyword evidence="9" id="KW-1015">Disulfide bond</keyword>
<feature type="compositionally biased region" description="Basic residues" evidence="14">
    <location>
        <begin position="870"/>
        <end position="879"/>
    </location>
</feature>
<keyword evidence="5" id="KW-0221">Differentiation</keyword>
<feature type="compositionally biased region" description="Polar residues" evidence="14">
    <location>
        <begin position="851"/>
        <end position="869"/>
    </location>
</feature>
<accession>A0A3B0JMD1</accession>
<evidence type="ECO:0000256" key="2">
    <source>
        <dbReference type="ARBA" id="ARBA00009492"/>
    </source>
</evidence>
<dbReference type="SUPFAM" id="SSF101912">
    <property type="entry name" value="Sema domain"/>
    <property type="match status" value="1"/>
</dbReference>
<dbReference type="Pfam" id="PF01403">
    <property type="entry name" value="Sema"/>
    <property type="match status" value="1"/>
</dbReference>
<dbReference type="GO" id="GO:0045499">
    <property type="term" value="F:chemorepellent activity"/>
    <property type="evidence" value="ECO:0007669"/>
    <property type="project" value="TreeGrafter"/>
</dbReference>
<dbReference type="CDD" id="cd11237">
    <property type="entry name" value="Sema_1A"/>
    <property type="match status" value="1"/>
</dbReference>
<evidence type="ECO:0000313" key="18">
    <source>
        <dbReference type="Proteomes" id="UP000268350"/>
    </source>
</evidence>
<dbReference type="OMA" id="DXLICNT"/>
<evidence type="ECO:0000256" key="10">
    <source>
        <dbReference type="ARBA" id="ARBA00023180"/>
    </source>
</evidence>
<dbReference type="InterPro" id="IPR002165">
    <property type="entry name" value="Plexin_repeat"/>
</dbReference>
<dbReference type="Proteomes" id="UP000268350">
    <property type="component" value="Unassembled WGS sequence"/>
</dbReference>
<comment type="similarity">
    <text evidence="2">Belongs to the semaphorin family.</text>
</comment>
<dbReference type="InterPro" id="IPR042068">
    <property type="entry name" value="SEM1A_sema_dom"/>
</dbReference>
<sequence length="946" mass="106470">MLNSHNAANQITHNKNNNRNHTNKNSNSICIRIGISKSNNSNNKSHKMHLKSATATKADTVKTKTTATHKLKHKLSKLYGYYGYGYRYGWMQVFLLLTLYVIGNQSAWQENIRPKLYVELGPEDILKFLGNESVVDHFKLVTKDGNSLLIGARNTVFNLSIHDLAEQQRLVWTSPEDDTKMCLVKGKDEEACQNYIRIMVVPSPGRLFVCGTNSFRPMCNTYMINENNYTLEATKNGQAVCPYDPRHNSTSVLADNELYSGTVADFSGSDPIIYREPLQTEQYDSLSLNAPNFVSSFTQGDFVYFFFRETAVEFINCGKAIYSRVARVCKWDKGGPHRFRNRWTSFLKSRLNCSIPGDYPFYFNEIQSASNLVAGEYGSMSSKLIYGVFNTPANSIPGSAVCAFALQDIADTFEGQFKEQSGIGSNWLPVNNAKVPEPRPGSCHNDSRTLPDPTLNFIKTHSLMDENVPAFFGQPILVRTSTIYRFTQIAVDAQIKTPGGKTYDVIFVGTDHGKIIKSVNAESADAADKVTSVVIEEIDVLTKSEPIRNLEIVRTMQYDQPKDGSYDDGKLIIVTDSQVIAIQLHRCHNDKITSCSECVALQDPYCAWDKIAGKCRSHGAPRWLEENYFYQNVSTGQHAACPSGKINSKDANVGEQKGFRNDMDLLDSRRQSKDQEIIDNIDKNFEDIINAQYTVETLVMAVLAGSIFSLLVGFFTGYFCGRRCHKDEDDNLPYPDTEYEYFEQRQNVNSSFPSSCRIQQEPKLLPQVEEVTYAEPVLLPQPPPQNKMHSPKNTLRKPPMHQMHQGPNSETLFQFQPDGYNTQQTYRGRDNFGTLRSHQVMGDNYRRGDGFSTTRSVKKAVNNTNTRNRSLGRARRQPPRHGIVTQHRSNSPQPQPQQQQQQAQQQPHSSSGSSPVMSNSSSSPAPPSSSPSPQESPKNCSYIYRD</sequence>
<feature type="region of interest" description="Disordered" evidence="14">
    <location>
        <begin position="837"/>
        <end position="946"/>
    </location>
</feature>
<dbReference type="InterPro" id="IPR027231">
    <property type="entry name" value="Semaphorin"/>
</dbReference>
<evidence type="ECO:0000256" key="13">
    <source>
        <dbReference type="PROSITE-ProRule" id="PRU00352"/>
    </source>
</evidence>
<dbReference type="SMART" id="SM00630">
    <property type="entry name" value="Sema"/>
    <property type="match status" value="1"/>
</dbReference>
<comment type="subcellular location">
    <subcellularLocation>
        <location evidence="1">Membrane</location>
    </subcellularLocation>
</comment>
<dbReference type="FunFam" id="3.30.1680.10:FF:000016">
    <property type="entry name" value="Putative Semaphorin-6B"/>
    <property type="match status" value="1"/>
</dbReference>
<keyword evidence="6" id="KW-0524">Neurogenesis</keyword>
<evidence type="ECO:0000256" key="9">
    <source>
        <dbReference type="ARBA" id="ARBA00023157"/>
    </source>
</evidence>
<dbReference type="GO" id="GO:0007411">
    <property type="term" value="P:axon guidance"/>
    <property type="evidence" value="ECO:0007669"/>
    <property type="project" value="TreeGrafter"/>
</dbReference>
<evidence type="ECO:0000256" key="12">
    <source>
        <dbReference type="ARBA" id="ARBA00083066"/>
    </source>
</evidence>
<feature type="transmembrane region" description="Helical" evidence="15">
    <location>
        <begin position="698"/>
        <end position="720"/>
    </location>
</feature>
<feature type="domain" description="Sema" evidence="16">
    <location>
        <begin position="115"/>
        <end position="584"/>
    </location>
</feature>
<evidence type="ECO:0000313" key="17">
    <source>
        <dbReference type="EMBL" id="SPP81482.1"/>
    </source>
</evidence>
<dbReference type="STRING" id="7266.A0A3B0JMD1"/>
<evidence type="ECO:0000256" key="4">
    <source>
        <dbReference type="ARBA" id="ARBA00022692"/>
    </source>
</evidence>
<dbReference type="Pfam" id="PF01437">
    <property type="entry name" value="PSI"/>
    <property type="match status" value="1"/>
</dbReference>
<dbReference type="OrthoDB" id="9988752at2759"/>
<evidence type="ECO:0000256" key="8">
    <source>
        <dbReference type="ARBA" id="ARBA00023136"/>
    </source>
</evidence>
<evidence type="ECO:0000256" key="5">
    <source>
        <dbReference type="ARBA" id="ARBA00022782"/>
    </source>
</evidence>
<evidence type="ECO:0000256" key="14">
    <source>
        <dbReference type="SAM" id="MobiDB-lite"/>
    </source>
</evidence>
<evidence type="ECO:0000256" key="7">
    <source>
        <dbReference type="ARBA" id="ARBA00022989"/>
    </source>
</evidence>
<dbReference type="PROSITE" id="PS51004">
    <property type="entry name" value="SEMA"/>
    <property type="match status" value="1"/>
</dbReference>
<dbReference type="SUPFAM" id="SSF103575">
    <property type="entry name" value="Plexin repeat"/>
    <property type="match status" value="1"/>
</dbReference>
<dbReference type="InterPro" id="IPR016201">
    <property type="entry name" value="PSI"/>
</dbReference>
<evidence type="ECO:0000256" key="15">
    <source>
        <dbReference type="SAM" id="Phobius"/>
    </source>
</evidence>
<dbReference type="FunFam" id="2.130.10.10:FF:000346">
    <property type="entry name" value="Sema-1a, isoform D"/>
    <property type="match status" value="1"/>
</dbReference>
<keyword evidence="8 15" id="KW-0472">Membrane</keyword>
<dbReference type="GO" id="GO:0071526">
    <property type="term" value="P:semaphorin-plexin signaling pathway"/>
    <property type="evidence" value="ECO:0007669"/>
    <property type="project" value="TreeGrafter"/>
</dbReference>
<evidence type="ECO:0000256" key="11">
    <source>
        <dbReference type="ARBA" id="ARBA00074143"/>
    </source>
</evidence>
<name>A0A3B0JMD1_DROGU</name>
<dbReference type="EMBL" id="OUUW01000006">
    <property type="protein sequence ID" value="SPP81482.1"/>
    <property type="molecule type" value="Genomic_DNA"/>
</dbReference>
<evidence type="ECO:0000256" key="1">
    <source>
        <dbReference type="ARBA" id="ARBA00004370"/>
    </source>
</evidence>
<feature type="region of interest" description="Disordered" evidence="14">
    <location>
        <begin position="778"/>
        <end position="806"/>
    </location>
</feature>
<feature type="compositionally biased region" description="Low complexity" evidence="14">
    <location>
        <begin position="889"/>
        <end position="923"/>
    </location>
</feature>
<keyword evidence="7 15" id="KW-1133">Transmembrane helix</keyword>
<dbReference type="GO" id="GO:0005886">
    <property type="term" value="C:plasma membrane"/>
    <property type="evidence" value="ECO:0007669"/>
    <property type="project" value="TreeGrafter"/>
</dbReference>
<keyword evidence="18" id="KW-1185">Reference proteome</keyword>
<comment type="caution">
    <text evidence="13">Lacks conserved residue(s) required for the propagation of feature annotation.</text>
</comment>
<organism evidence="17 18">
    <name type="scientific">Drosophila guanche</name>
    <name type="common">Fruit fly</name>
    <dbReference type="NCBI Taxonomy" id="7266"/>
    <lineage>
        <taxon>Eukaryota</taxon>
        <taxon>Metazoa</taxon>
        <taxon>Ecdysozoa</taxon>
        <taxon>Arthropoda</taxon>
        <taxon>Hexapoda</taxon>
        <taxon>Insecta</taxon>
        <taxon>Pterygota</taxon>
        <taxon>Neoptera</taxon>
        <taxon>Endopterygota</taxon>
        <taxon>Diptera</taxon>
        <taxon>Brachycera</taxon>
        <taxon>Muscomorpha</taxon>
        <taxon>Ephydroidea</taxon>
        <taxon>Drosophilidae</taxon>
        <taxon>Drosophila</taxon>
        <taxon>Sophophora</taxon>
    </lineage>
</organism>